<gene>
    <name evidence="1" type="ORF">M378DRAFT_69311</name>
</gene>
<dbReference type="OrthoDB" id="2400485at2759"/>
<dbReference type="InParanoid" id="A0A0C2XJB4"/>
<reference evidence="1 2" key="1">
    <citation type="submission" date="2014-04" db="EMBL/GenBank/DDBJ databases">
        <title>Evolutionary Origins and Diversification of the Mycorrhizal Mutualists.</title>
        <authorList>
            <consortium name="DOE Joint Genome Institute"/>
            <consortium name="Mycorrhizal Genomics Consortium"/>
            <person name="Kohler A."/>
            <person name="Kuo A."/>
            <person name="Nagy L.G."/>
            <person name="Floudas D."/>
            <person name="Copeland A."/>
            <person name="Barry K.W."/>
            <person name="Cichocki N."/>
            <person name="Veneault-Fourrey C."/>
            <person name="LaButti K."/>
            <person name="Lindquist E.A."/>
            <person name="Lipzen A."/>
            <person name="Lundell T."/>
            <person name="Morin E."/>
            <person name="Murat C."/>
            <person name="Riley R."/>
            <person name="Ohm R."/>
            <person name="Sun H."/>
            <person name="Tunlid A."/>
            <person name="Henrissat B."/>
            <person name="Grigoriev I.V."/>
            <person name="Hibbett D.S."/>
            <person name="Martin F."/>
        </authorList>
    </citation>
    <scope>NUCLEOTIDE SEQUENCE [LARGE SCALE GENOMIC DNA]</scope>
    <source>
        <strain evidence="1 2">Koide BX008</strain>
    </source>
</reference>
<dbReference type="Proteomes" id="UP000054549">
    <property type="component" value="Unassembled WGS sequence"/>
</dbReference>
<dbReference type="AlphaFoldDB" id="A0A0C2XJB4"/>
<dbReference type="PANTHER" id="PTHR34213">
    <property type="entry name" value="NUCLEAR TRANSPORT FACTOR 2 (NTF2) FAMILY PROTEIN"/>
    <property type="match status" value="1"/>
</dbReference>
<dbReference type="STRING" id="946122.A0A0C2XJB4"/>
<organism evidence="1 2">
    <name type="scientific">Amanita muscaria (strain Koide BX008)</name>
    <dbReference type="NCBI Taxonomy" id="946122"/>
    <lineage>
        <taxon>Eukaryota</taxon>
        <taxon>Fungi</taxon>
        <taxon>Dikarya</taxon>
        <taxon>Basidiomycota</taxon>
        <taxon>Agaricomycotina</taxon>
        <taxon>Agaricomycetes</taxon>
        <taxon>Agaricomycetidae</taxon>
        <taxon>Agaricales</taxon>
        <taxon>Pluteineae</taxon>
        <taxon>Amanitaceae</taxon>
        <taxon>Amanita</taxon>
    </lineage>
</organism>
<dbReference type="HOGENOM" id="CLU_1312811_0_0_1"/>
<proteinExistence type="predicted"/>
<accession>A0A0C2XJB4</accession>
<dbReference type="PANTHER" id="PTHR34213:SF2">
    <property type="entry name" value="NUCLEAR TRANSPORT FACTOR 2 (NTF2) FAMILY PROTEIN"/>
    <property type="match status" value="1"/>
</dbReference>
<evidence type="ECO:0000313" key="1">
    <source>
        <dbReference type="EMBL" id="KIL69531.1"/>
    </source>
</evidence>
<keyword evidence="2" id="KW-1185">Reference proteome</keyword>
<sequence>MSLPPLVTHHTPLISIPSPVLDHSLACASHYSGAQVVSHSSEASQRLGIAGRESTIDIKLVHQRILDDLHELYCCRPSYEILDRSWSHDAVFELPLCRCRGYKEYAALWFALSKMMSRSETLALRIMSSTDVPNRLIFHQIRKYTSHLFKFTKVGLCKLFVVFVTIRVKVIDSIVVVELDKDEKIIRLVDQWNGAELPRRFGARWFRTANAKAVSWFMQIQRNAG</sequence>
<evidence type="ECO:0000313" key="2">
    <source>
        <dbReference type="Proteomes" id="UP000054549"/>
    </source>
</evidence>
<protein>
    <submittedName>
        <fullName evidence="1">Uncharacterized protein</fullName>
    </submittedName>
</protein>
<dbReference type="EMBL" id="KN818225">
    <property type="protein sequence ID" value="KIL69531.1"/>
    <property type="molecule type" value="Genomic_DNA"/>
</dbReference>
<name>A0A0C2XJB4_AMAMK</name>